<evidence type="ECO:0000256" key="5">
    <source>
        <dbReference type="ARBA" id="ARBA00022679"/>
    </source>
</evidence>
<protein>
    <recommendedName>
        <fullName evidence="3 11">DNA-directed RNA polymerase subunit omega</fullName>
        <shortName evidence="11">RNAP omega subunit</shortName>
        <ecNumber evidence="2 11">2.7.7.6</ecNumber>
    </recommendedName>
    <alternativeName>
        <fullName evidence="9 11">RNA polymerase omega subunit</fullName>
    </alternativeName>
    <alternativeName>
        <fullName evidence="8 11">Transcriptase subunit omega</fullName>
    </alternativeName>
</protein>
<evidence type="ECO:0000256" key="10">
    <source>
        <dbReference type="ARBA" id="ARBA00048552"/>
    </source>
</evidence>
<dbReference type="HAMAP" id="MF_00366">
    <property type="entry name" value="RNApol_bact_RpoZ"/>
    <property type="match status" value="1"/>
</dbReference>
<evidence type="ECO:0000256" key="7">
    <source>
        <dbReference type="ARBA" id="ARBA00023163"/>
    </source>
</evidence>
<evidence type="ECO:0000256" key="3">
    <source>
        <dbReference type="ARBA" id="ARBA00013725"/>
    </source>
</evidence>
<comment type="similarity">
    <text evidence="1 11">Belongs to the RNA polymerase subunit omega family.</text>
</comment>
<evidence type="ECO:0000256" key="4">
    <source>
        <dbReference type="ARBA" id="ARBA00022478"/>
    </source>
</evidence>
<name>A0ABM8FNF4_9BACT</name>
<accession>A0ABM8FNF4</accession>
<dbReference type="NCBIfam" id="NF001579">
    <property type="entry name" value="PRK00392.6-2"/>
    <property type="match status" value="1"/>
</dbReference>
<dbReference type="GO" id="GO:0000428">
    <property type="term" value="C:DNA-directed RNA polymerase complex"/>
    <property type="evidence" value="ECO:0007669"/>
    <property type="project" value="UniProtKB-KW"/>
</dbReference>
<evidence type="ECO:0000256" key="9">
    <source>
        <dbReference type="ARBA" id="ARBA00030998"/>
    </source>
</evidence>
<dbReference type="EC" id="2.7.7.6" evidence="2 11"/>
<evidence type="ECO:0000313" key="12">
    <source>
        <dbReference type="EMBL" id="BDY13897.1"/>
    </source>
</evidence>
<evidence type="ECO:0000256" key="6">
    <source>
        <dbReference type="ARBA" id="ARBA00022695"/>
    </source>
</evidence>
<dbReference type="Pfam" id="PF01192">
    <property type="entry name" value="RNA_pol_Rpb6"/>
    <property type="match status" value="1"/>
</dbReference>
<dbReference type="SMART" id="SM01409">
    <property type="entry name" value="RNA_pol_Rpb6"/>
    <property type="match status" value="1"/>
</dbReference>
<comment type="function">
    <text evidence="11">Promotes RNA polymerase assembly. Latches the N- and C-terminal regions of the beta' subunit thereby facilitating its interaction with the beta and alpha subunits.</text>
</comment>
<keyword evidence="4 11" id="KW-0240">DNA-directed RNA polymerase</keyword>
<reference evidence="12 13" key="1">
    <citation type="submission" date="2023-03" db="EMBL/GenBank/DDBJ databases">
        <title>Description of Hydrogenimonas sp. ISO32.</title>
        <authorList>
            <person name="Mino S."/>
            <person name="Fukazawa S."/>
            <person name="Sawabe T."/>
        </authorList>
    </citation>
    <scope>NUCLEOTIDE SEQUENCE [LARGE SCALE GENOMIC DNA]</scope>
    <source>
        <strain evidence="12 13">ISO32</strain>
    </source>
</reference>
<dbReference type="NCBIfam" id="TIGR00690">
    <property type="entry name" value="rpoZ"/>
    <property type="match status" value="1"/>
</dbReference>
<evidence type="ECO:0000256" key="2">
    <source>
        <dbReference type="ARBA" id="ARBA00012418"/>
    </source>
</evidence>
<keyword evidence="6 11" id="KW-0548">Nucleotidyltransferase</keyword>
<dbReference type="RefSeq" id="WP_406600565.1">
    <property type="nucleotide sequence ID" value="NZ_AP027370.1"/>
</dbReference>
<dbReference type="EMBL" id="AP027370">
    <property type="protein sequence ID" value="BDY13897.1"/>
    <property type="molecule type" value="Genomic_DNA"/>
</dbReference>
<dbReference type="InterPro" id="IPR003716">
    <property type="entry name" value="DNA-dir_RNA_pol_omega"/>
</dbReference>
<keyword evidence="7 11" id="KW-0804">Transcription</keyword>
<dbReference type="Gene3D" id="3.90.940.10">
    <property type="match status" value="1"/>
</dbReference>
<evidence type="ECO:0000256" key="11">
    <source>
        <dbReference type="HAMAP-Rule" id="MF_00366"/>
    </source>
</evidence>
<evidence type="ECO:0000256" key="1">
    <source>
        <dbReference type="ARBA" id="ARBA00006711"/>
    </source>
</evidence>
<proteinExistence type="inferred from homology"/>
<gene>
    <name evidence="11 12" type="primary">rpoZ</name>
    <name evidence="12" type="ORF">HCR_22090</name>
</gene>
<dbReference type="InterPro" id="IPR006110">
    <property type="entry name" value="Pol_omega/Rpo6/RPB6"/>
</dbReference>
<dbReference type="SUPFAM" id="SSF63562">
    <property type="entry name" value="RPB6/omega subunit-like"/>
    <property type="match status" value="1"/>
</dbReference>
<dbReference type="Proteomes" id="UP001321445">
    <property type="component" value="Chromosome"/>
</dbReference>
<dbReference type="InterPro" id="IPR036161">
    <property type="entry name" value="RPB6/omega-like_sf"/>
</dbReference>
<evidence type="ECO:0000313" key="13">
    <source>
        <dbReference type="Proteomes" id="UP001321445"/>
    </source>
</evidence>
<keyword evidence="13" id="KW-1185">Reference proteome</keyword>
<organism evidence="12 13">
    <name type="scientific">Hydrogenimonas cancrithermarum</name>
    <dbReference type="NCBI Taxonomy" id="2993563"/>
    <lineage>
        <taxon>Bacteria</taxon>
        <taxon>Pseudomonadati</taxon>
        <taxon>Campylobacterota</taxon>
        <taxon>Epsilonproteobacteria</taxon>
        <taxon>Campylobacterales</taxon>
        <taxon>Hydrogenimonadaceae</taxon>
        <taxon>Hydrogenimonas</taxon>
    </lineage>
</organism>
<comment type="catalytic activity">
    <reaction evidence="10 11">
        <text>RNA(n) + a ribonucleoside 5'-triphosphate = RNA(n+1) + diphosphate</text>
        <dbReference type="Rhea" id="RHEA:21248"/>
        <dbReference type="Rhea" id="RHEA-COMP:14527"/>
        <dbReference type="Rhea" id="RHEA-COMP:17342"/>
        <dbReference type="ChEBI" id="CHEBI:33019"/>
        <dbReference type="ChEBI" id="CHEBI:61557"/>
        <dbReference type="ChEBI" id="CHEBI:140395"/>
        <dbReference type="EC" id="2.7.7.6"/>
    </reaction>
</comment>
<keyword evidence="5 11" id="KW-0808">Transferase</keyword>
<sequence length="70" mass="7782">MRLEKVAAKALEKANFNRYLLSAAVSKRANELAAGAEPMIEMDPKKHKYSDIAITEIAQGFIRIEGMEDS</sequence>
<evidence type="ECO:0000256" key="8">
    <source>
        <dbReference type="ARBA" id="ARBA00029924"/>
    </source>
</evidence>
<comment type="subunit">
    <text evidence="11">The RNAP catalytic core consists of 2 alpha, 1 beta, 1 beta' and 1 omega subunit. When a sigma factor is associated with the core the holoenzyme is formed, which can initiate transcription.</text>
</comment>